<evidence type="ECO:0000313" key="4">
    <source>
        <dbReference type="Proteomes" id="UP000594261"/>
    </source>
</evidence>
<dbReference type="EnsemblPlants" id="QL08p032371:mrna">
    <property type="protein sequence ID" value="QL08p032371:mrna:CDS:1"/>
    <property type="gene ID" value="QL08p032371"/>
</dbReference>
<evidence type="ECO:0000259" key="2">
    <source>
        <dbReference type="Pfam" id="PF14392"/>
    </source>
</evidence>
<sequence>MGNHILLFVFENELDANRVLLGEPWSFDKYLVVLRRYEDDSSLRRLRFDTVKFWVQVHGLPVRRMVMETAESLCKSVGRVIHSNDRSETECGDFMRIRVEVDVHKPLCRGRRVRFCPDKEGWVSFRYERLPIFCHWCGVLNHDSKECDLWLQSKGELSSDSQEYGSWLKADTTSLLRKKMVRVCGMGASNATSSQGQPAMERPAMNTNTKAPDSIELQQEEQRVSKSNVDGENDSGLVVPITGALSNILSNEEAFQTHLKEIDMELEGHMHTDKGVHEGGAGFEEVRLMHEGGADFEEVRLMVEESSVANISTGGMASSGQPSLDVTKAGSLMEQVDACQPIHSDLVEHGQNETGTLLVDLGKSNSRLGPNTRTWKRLQVQTKVVGTVSPNDVEVGTKRKHKANLNFSECSENPELKKRKGDDEVLVVSDLLKNEFGSAVAARQHRRKQ</sequence>
<dbReference type="InterPro" id="IPR025836">
    <property type="entry name" value="Zn_knuckle_CX2CX4HX4C"/>
</dbReference>
<dbReference type="PANTHER" id="PTHR31286:SF62">
    <property type="entry name" value="ZINC FINGER, CCHC-TYPE-LIKE PROTEIN"/>
    <property type="match status" value="1"/>
</dbReference>
<feature type="domain" description="Zinc knuckle CX2CX4HX4C" evidence="2">
    <location>
        <begin position="101"/>
        <end position="148"/>
    </location>
</feature>
<keyword evidence="4" id="KW-1185">Reference proteome</keyword>
<dbReference type="Proteomes" id="UP000594261">
    <property type="component" value="Chromosome 8"/>
</dbReference>
<organism evidence="3 4">
    <name type="scientific">Quercus lobata</name>
    <name type="common">Valley oak</name>
    <dbReference type="NCBI Taxonomy" id="97700"/>
    <lineage>
        <taxon>Eukaryota</taxon>
        <taxon>Viridiplantae</taxon>
        <taxon>Streptophyta</taxon>
        <taxon>Embryophyta</taxon>
        <taxon>Tracheophyta</taxon>
        <taxon>Spermatophyta</taxon>
        <taxon>Magnoliopsida</taxon>
        <taxon>eudicotyledons</taxon>
        <taxon>Gunneridae</taxon>
        <taxon>Pentapetalae</taxon>
        <taxon>rosids</taxon>
        <taxon>fabids</taxon>
        <taxon>Fagales</taxon>
        <taxon>Fagaceae</taxon>
        <taxon>Quercus</taxon>
    </lineage>
</organism>
<reference evidence="3" key="2">
    <citation type="submission" date="2021-01" db="UniProtKB">
        <authorList>
            <consortium name="EnsemblPlants"/>
        </authorList>
    </citation>
    <scope>IDENTIFICATION</scope>
</reference>
<dbReference type="EMBL" id="LRBV02000008">
    <property type="status" value="NOT_ANNOTATED_CDS"/>
    <property type="molecule type" value="Genomic_DNA"/>
</dbReference>
<proteinExistence type="predicted"/>
<dbReference type="Gramene" id="QL08p032371:mrna">
    <property type="protein sequence ID" value="QL08p032371:mrna:CDS:1"/>
    <property type="gene ID" value="QL08p032371"/>
</dbReference>
<evidence type="ECO:0000313" key="3">
    <source>
        <dbReference type="EnsemblPlants" id="QL08p032371:mrna:CDS:1"/>
    </source>
</evidence>
<feature type="region of interest" description="Disordered" evidence="1">
    <location>
        <begin position="188"/>
        <end position="231"/>
    </location>
</feature>
<protein>
    <recommendedName>
        <fullName evidence="2">Zinc knuckle CX2CX4HX4C domain-containing protein</fullName>
    </recommendedName>
</protein>
<dbReference type="Pfam" id="PF14392">
    <property type="entry name" value="zf-CCHC_4"/>
    <property type="match status" value="1"/>
</dbReference>
<dbReference type="PANTHER" id="PTHR31286">
    <property type="entry name" value="GLYCINE-RICH CELL WALL STRUCTURAL PROTEIN 1.8-LIKE"/>
    <property type="match status" value="1"/>
</dbReference>
<reference evidence="3 4" key="1">
    <citation type="journal article" date="2016" name="G3 (Bethesda)">
        <title>First Draft Assembly and Annotation of the Genome of a California Endemic Oak Quercus lobata Nee (Fagaceae).</title>
        <authorList>
            <person name="Sork V.L."/>
            <person name="Fitz-Gibbon S.T."/>
            <person name="Puiu D."/>
            <person name="Crepeau M."/>
            <person name="Gugger P.F."/>
            <person name="Sherman R."/>
            <person name="Stevens K."/>
            <person name="Langley C.H."/>
            <person name="Pellegrini M."/>
            <person name="Salzberg S.L."/>
        </authorList>
    </citation>
    <scope>NUCLEOTIDE SEQUENCE [LARGE SCALE GENOMIC DNA]</scope>
    <source>
        <strain evidence="3 4">cv. SW786</strain>
    </source>
</reference>
<dbReference type="InterPro" id="IPR040256">
    <property type="entry name" value="At4g02000-like"/>
</dbReference>
<accession>A0A7N2MDC5</accession>
<evidence type="ECO:0000256" key="1">
    <source>
        <dbReference type="SAM" id="MobiDB-lite"/>
    </source>
</evidence>
<dbReference type="InParanoid" id="A0A7N2MDC5"/>
<name>A0A7N2MDC5_QUELO</name>
<dbReference type="AlphaFoldDB" id="A0A7N2MDC5"/>